<keyword evidence="4 9" id="KW-0812">Transmembrane</keyword>
<organism evidence="12 13">
    <name type="scientific">Danionella cerebrum</name>
    <dbReference type="NCBI Taxonomy" id="2873325"/>
    <lineage>
        <taxon>Eukaryota</taxon>
        <taxon>Metazoa</taxon>
        <taxon>Chordata</taxon>
        <taxon>Craniata</taxon>
        <taxon>Vertebrata</taxon>
        <taxon>Euteleostomi</taxon>
        <taxon>Actinopterygii</taxon>
        <taxon>Neopterygii</taxon>
        <taxon>Teleostei</taxon>
        <taxon>Ostariophysi</taxon>
        <taxon>Cypriniformes</taxon>
        <taxon>Danionidae</taxon>
        <taxon>Danioninae</taxon>
        <taxon>Danionella</taxon>
    </lineage>
</organism>
<keyword evidence="3" id="KW-0813">Transport</keyword>
<proteinExistence type="inferred from homology"/>
<name>A0A553PZI0_9TELE</name>
<dbReference type="InterPro" id="IPR027469">
    <property type="entry name" value="Cation_efflux_TMD_sf"/>
</dbReference>
<dbReference type="GO" id="GO:0019855">
    <property type="term" value="F:calcium channel inhibitor activity"/>
    <property type="evidence" value="ECO:0007669"/>
    <property type="project" value="TreeGrafter"/>
</dbReference>
<evidence type="ECO:0000256" key="6">
    <source>
        <dbReference type="ARBA" id="ARBA00022989"/>
    </source>
</evidence>
<keyword evidence="5" id="KW-0862">Zinc</keyword>
<feature type="compositionally biased region" description="Basic and acidic residues" evidence="8">
    <location>
        <begin position="173"/>
        <end position="185"/>
    </location>
</feature>
<evidence type="ECO:0000256" key="1">
    <source>
        <dbReference type="ARBA" id="ARBA00004141"/>
    </source>
</evidence>
<keyword evidence="7 9" id="KW-0472">Membrane</keyword>
<dbReference type="GO" id="GO:0010312">
    <property type="term" value="P:detoxification of zinc ion"/>
    <property type="evidence" value="ECO:0007669"/>
    <property type="project" value="TreeGrafter"/>
</dbReference>
<feature type="region of interest" description="Disordered" evidence="8">
    <location>
        <begin position="172"/>
        <end position="200"/>
    </location>
</feature>
<evidence type="ECO:0000256" key="9">
    <source>
        <dbReference type="SAM" id="Phobius"/>
    </source>
</evidence>
<dbReference type="Gene3D" id="3.30.70.1350">
    <property type="entry name" value="Cation efflux protein, cytoplasmic domain"/>
    <property type="match status" value="1"/>
</dbReference>
<dbReference type="AlphaFoldDB" id="A0A553PZI0"/>
<dbReference type="GO" id="GO:0005783">
    <property type="term" value="C:endoplasmic reticulum"/>
    <property type="evidence" value="ECO:0007669"/>
    <property type="project" value="TreeGrafter"/>
</dbReference>
<reference evidence="12 13" key="1">
    <citation type="journal article" date="2019" name="Sci. Data">
        <title>Hybrid genome assembly and annotation of Danionella translucida.</title>
        <authorList>
            <person name="Kadobianskyi M."/>
            <person name="Schulze L."/>
            <person name="Schuelke M."/>
            <person name="Judkewitz B."/>
        </authorList>
    </citation>
    <scope>NUCLEOTIDE SEQUENCE [LARGE SCALE GENOMIC DNA]</scope>
    <source>
        <strain evidence="12 13">Bolton</strain>
    </source>
</reference>
<dbReference type="STRING" id="623744.A0A553PZI0"/>
<evidence type="ECO:0000259" key="10">
    <source>
        <dbReference type="Pfam" id="PF01545"/>
    </source>
</evidence>
<evidence type="ECO:0000256" key="5">
    <source>
        <dbReference type="ARBA" id="ARBA00022833"/>
    </source>
</evidence>
<accession>A0A553PZI0</accession>
<comment type="similarity">
    <text evidence="2">Belongs to the cation diffusion facilitator (CDF) transporter (TC 2.A.4) family. SLC30A subfamily.</text>
</comment>
<feature type="domain" description="Cation efflux protein cytoplasmic" evidence="11">
    <location>
        <begin position="308"/>
        <end position="379"/>
    </location>
</feature>
<dbReference type="Pfam" id="PF01545">
    <property type="entry name" value="Cation_efflux"/>
    <property type="match status" value="1"/>
</dbReference>
<dbReference type="PANTHER" id="PTHR45820:SF6">
    <property type="entry name" value="ZINC_CADMIUM RESISTANCE PROTEIN-LIKE"/>
    <property type="match status" value="1"/>
</dbReference>
<evidence type="ECO:0000313" key="13">
    <source>
        <dbReference type="Proteomes" id="UP000316079"/>
    </source>
</evidence>
<keyword evidence="13" id="KW-1185">Reference proteome</keyword>
<dbReference type="GO" id="GO:0005794">
    <property type="term" value="C:Golgi apparatus"/>
    <property type="evidence" value="ECO:0007669"/>
    <property type="project" value="TreeGrafter"/>
</dbReference>
<feature type="transmembrane region" description="Helical" evidence="9">
    <location>
        <begin position="30"/>
        <end position="52"/>
    </location>
</feature>
<sequence length="458" mass="51435">MARRFSLICLLLLTLLFLLCEIIIGQICRSILIAVDSFHTLYLFINMALYALKHHRLHRPNLPSSPDSLRLSQASVQQDFRRVRLEPFGVLISTLFMASQCVSISLEILTHLVQPEAVQHPPLVIMIGGLSLIVNLLVLIWRSQEMDGDDSGMQNKQESSLMFCNPEAPCVKDQGREKTRTDPEVKHRHTSHQCVRDTSQEETQAQVKLPGEQKSTGCVPGGLVLRGRQLSFFTLLQDLLTSILVFSNGLVLLLSRAHCHRPHADCHFLVHLDTLFSTMCVLVLLSSALPKLHRYGLLLLQATPLHLSVAKIRVSLSEIKGVLSVHELHVWQLSEDFMVASLHVHCPDCMSAKECKELMKRIRDVLSNFGIKHCTIQPEFLSSDRNATESFDAVHDVSSQPFCSLRCGKECVEKLCCSPNVNESQFSKAHGHSHVPKKTSAAVEVEETEDVIFENTYL</sequence>
<dbReference type="InterPro" id="IPR036837">
    <property type="entry name" value="Cation_efflux_CTD_sf"/>
</dbReference>
<dbReference type="PANTHER" id="PTHR45820">
    <property type="entry name" value="FI23527P1"/>
    <property type="match status" value="1"/>
</dbReference>
<dbReference type="OrthoDB" id="29444at2759"/>
<dbReference type="Gene3D" id="1.20.1510.10">
    <property type="entry name" value="Cation efflux protein transmembrane domain"/>
    <property type="match status" value="1"/>
</dbReference>
<feature type="transmembrane region" description="Helical" evidence="9">
    <location>
        <begin position="122"/>
        <end position="141"/>
    </location>
</feature>
<dbReference type="SUPFAM" id="SSF160240">
    <property type="entry name" value="Cation efflux protein cytoplasmic domain-like"/>
    <property type="match status" value="1"/>
</dbReference>
<dbReference type="EMBL" id="SRMA01026500">
    <property type="protein sequence ID" value="TRY83093.1"/>
    <property type="molecule type" value="Genomic_DNA"/>
</dbReference>
<protein>
    <recommendedName>
        <fullName evidence="14">Cation efflux protein cytoplasmic domain-containing protein</fullName>
    </recommendedName>
</protein>
<dbReference type="InterPro" id="IPR058533">
    <property type="entry name" value="Cation_efflux_TM"/>
</dbReference>
<feature type="transmembrane region" description="Helical" evidence="9">
    <location>
        <begin position="268"/>
        <end position="289"/>
    </location>
</feature>
<dbReference type="GO" id="GO:0006882">
    <property type="term" value="P:intracellular zinc ion homeostasis"/>
    <property type="evidence" value="ECO:0007669"/>
    <property type="project" value="TreeGrafter"/>
</dbReference>
<gene>
    <name evidence="12" type="ORF">DNTS_003563</name>
</gene>
<evidence type="ECO:0000259" key="11">
    <source>
        <dbReference type="Pfam" id="PF16916"/>
    </source>
</evidence>
<evidence type="ECO:0000256" key="2">
    <source>
        <dbReference type="ARBA" id="ARBA00008873"/>
    </source>
</evidence>
<dbReference type="GO" id="GO:0016020">
    <property type="term" value="C:membrane"/>
    <property type="evidence" value="ECO:0007669"/>
    <property type="project" value="UniProtKB-SubCell"/>
</dbReference>
<evidence type="ECO:0000256" key="7">
    <source>
        <dbReference type="ARBA" id="ARBA00023136"/>
    </source>
</evidence>
<evidence type="ECO:0000313" key="12">
    <source>
        <dbReference type="EMBL" id="TRY83093.1"/>
    </source>
</evidence>
<dbReference type="Pfam" id="PF16916">
    <property type="entry name" value="ZT_dimer"/>
    <property type="match status" value="1"/>
</dbReference>
<dbReference type="InterPro" id="IPR027470">
    <property type="entry name" value="Cation_efflux_CTD"/>
</dbReference>
<evidence type="ECO:0000256" key="3">
    <source>
        <dbReference type="ARBA" id="ARBA00022448"/>
    </source>
</evidence>
<feature type="transmembrane region" description="Helical" evidence="9">
    <location>
        <begin position="88"/>
        <end position="110"/>
    </location>
</feature>
<dbReference type="GO" id="GO:0015297">
    <property type="term" value="F:antiporter activity"/>
    <property type="evidence" value="ECO:0007669"/>
    <property type="project" value="UniProtKB-KW"/>
</dbReference>
<dbReference type="SUPFAM" id="SSF161111">
    <property type="entry name" value="Cation efflux protein transmembrane domain-like"/>
    <property type="match status" value="1"/>
</dbReference>
<dbReference type="GO" id="GO:0005385">
    <property type="term" value="F:zinc ion transmembrane transporter activity"/>
    <property type="evidence" value="ECO:0007669"/>
    <property type="project" value="TreeGrafter"/>
</dbReference>
<evidence type="ECO:0008006" key="14">
    <source>
        <dbReference type="Google" id="ProtNLM"/>
    </source>
</evidence>
<comment type="subcellular location">
    <subcellularLocation>
        <location evidence="1">Membrane</location>
        <topology evidence="1">Multi-pass membrane protein</topology>
    </subcellularLocation>
</comment>
<comment type="caution">
    <text evidence="12">The sequence shown here is derived from an EMBL/GenBank/DDBJ whole genome shotgun (WGS) entry which is preliminary data.</text>
</comment>
<dbReference type="Proteomes" id="UP000316079">
    <property type="component" value="Unassembled WGS sequence"/>
</dbReference>
<evidence type="ECO:0000256" key="4">
    <source>
        <dbReference type="ARBA" id="ARBA00022692"/>
    </source>
</evidence>
<evidence type="ECO:0000256" key="8">
    <source>
        <dbReference type="SAM" id="MobiDB-lite"/>
    </source>
</evidence>
<keyword evidence="6 9" id="KW-1133">Transmembrane helix</keyword>
<feature type="domain" description="Cation efflux protein transmembrane" evidence="10">
    <location>
        <begin position="83"/>
        <end position="148"/>
    </location>
</feature>